<accession>A7NQF2</accession>
<dbReference type="Gene3D" id="3.10.620.30">
    <property type="match status" value="1"/>
</dbReference>
<dbReference type="SUPFAM" id="SSF54001">
    <property type="entry name" value="Cysteine proteinases"/>
    <property type="match status" value="1"/>
</dbReference>
<dbReference type="Pfam" id="PF08379">
    <property type="entry name" value="Bact_transglu_N"/>
    <property type="match status" value="1"/>
</dbReference>
<proteinExistence type="predicted"/>
<dbReference type="Proteomes" id="UP000000263">
    <property type="component" value="Chromosome"/>
</dbReference>
<keyword evidence="3" id="KW-1185">Reference proteome</keyword>
<dbReference type="InterPro" id="IPR038765">
    <property type="entry name" value="Papain-like_cys_pep_sf"/>
</dbReference>
<evidence type="ECO:0000259" key="1">
    <source>
        <dbReference type="SMART" id="SM00460"/>
    </source>
</evidence>
<dbReference type="HOGENOM" id="CLU_008973_1_0_0"/>
<evidence type="ECO:0000313" key="3">
    <source>
        <dbReference type="Proteomes" id="UP000000263"/>
    </source>
</evidence>
<feature type="domain" description="Transglutaminase-like" evidence="1">
    <location>
        <begin position="170"/>
        <end position="238"/>
    </location>
</feature>
<dbReference type="KEGG" id="rca:Rcas_3759"/>
<dbReference type="OrthoDB" id="9787782at2"/>
<dbReference type="eggNOG" id="COG1305">
    <property type="taxonomic scope" value="Bacteria"/>
</dbReference>
<evidence type="ECO:0000313" key="2">
    <source>
        <dbReference type="EMBL" id="ABU59798.1"/>
    </source>
</evidence>
<reference evidence="2 3" key="1">
    <citation type="submission" date="2007-08" db="EMBL/GenBank/DDBJ databases">
        <title>Complete sequence of Roseiflexus castenholzii DSM 13941.</title>
        <authorList>
            <consortium name="US DOE Joint Genome Institute"/>
            <person name="Copeland A."/>
            <person name="Lucas S."/>
            <person name="Lapidus A."/>
            <person name="Barry K."/>
            <person name="Glavina del Rio T."/>
            <person name="Dalin E."/>
            <person name="Tice H."/>
            <person name="Pitluck S."/>
            <person name="Thompson L.S."/>
            <person name="Brettin T."/>
            <person name="Bruce D."/>
            <person name="Detter J.C."/>
            <person name="Han C."/>
            <person name="Tapia R."/>
            <person name="Schmutz J."/>
            <person name="Larimer F."/>
            <person name="Land M."/>
            <person name="Hauser L."/>
            <person name="Kyrpides N."/>
            <person name="Mikhailova N."/>
            <person name="Bryant D.A."/>
            <person name="Hanada S."/>
            <person name="Tsukatani Y."/>
            <person name="Richardson P."/>
        </authorList>
    </citation>
    <scope>NUCLEOTIDE SEQUENCE [LARGE SCALE GENOMIC DNA]</scope>
    <source>
        <strain evidence="3">DSM 13941 / HLO8</strain>
    </source>
</reference>
<dbReference type="SMART" id="SM00460">
    <property type="entry name" value="TGc"/>
    <property type="match status" value="1"/>
</dbReference>
<name>A7NQF2_ROSCS</name>
<dbReference type="RefSeq" id="WP_012122221.1">
    <property type="nucleotide sequence ID" value="NC_009767.1"/>
</dbReference>
<dbReference type="AlphaFoldDB" id="A7NQF2"/>
<organism evidence="2 3">
    <name type="scientific">Roseiflexus castenholzii (strain DSM 13941 / HLO8)</name>
    <dbReference type="NCBI Taxonomy" id="383372"/>
    <lineage>
        <taxon>Bacteria</taxon>
        <taxon>Bacillati</taxon>
        <taxon>Chloroflexota</taxon>
        <taxon>Chloroflexia</taxon>
        <taxon>Chloroflexales</taxon>
        <taxon>Roseiflexineae</taxon>
        <taxon>Roseiflexaceae</taxon>
        <taxon>Roseiflexus</taxon>
    </lineage>
</organism>
<protein>
    <submittedName>
        <fullName evidence="2">Transglutaminase domain protein</fullName>
    </submittedName>
</protein>
<dbReference type="InterPro" id="IPR013589">
    <property type="entry name" value="Bac_transglu_N"/>
</dbReference>
<sequence length="311" mass="34849">MLYHIRHLTRFRYSAPVSESVVEVRMQPRSDGHQRLHSFQMTTIPRTTIFSYRDILGNMVHHFDVPGRHKLLTVTSEALVEVSEPSPITALDGESWRALDALAASGEYWDLLQPGRFTHPSDLLRAFAAEIALQRGSDPLTTLCRLNTRIYDAFEYAPGSTHVHSPIDDALRMRRGVCQDFAHIMITLTRALGIPCRYVSGYLFHRAEDHDRSEADATHAWVEALLPGMGWVGFDPTNNLIAGARHIRVAIGRDYADVPPSRGVYKGQATSELDVAVRVALVATPSAAADEPPPEWQAMERAFMEEAHMQQ</sequence>
<dbReference type="InterPro" id="IPR002931">
    <property type="entry name" value="Transglutaminase-like"/>
</dbReference>
<dbReference type="PANTHER" id="PTHR33490">
    <property type="entry name" value="BLR5614 PROTEIN-RELATED"/>
    <property type="match status" value="1"/>
</dbReference>
<dbReference type="PANTHER" id="PTHR33490:SF6">
    <property type="entry name" value="SLL1049 PROTEIN"/>
    <property type="match status" value="1"/>
</dbReference>
<dbReference type="STRING" id="383372.Rcas_3759"/>
<dbReference type="EMBL" id="CP000804">
    <property type="protein sequence ID" value="ABU59798.1"/>
    <property type="molecule type" value="Genomic_DNA"/>
</dbReference>
<gene>
    <name evidence="2" type="ordered locus">Rcas_3759</name>
</gene>
<dbReference type="Pfam" id="PF01841">
    <property type="entry name" value="Transglut_core"/>
    <property type="match status" value="1"/>
</dbReference>